<dbReference type="OMA" id="IICHIAS"/>
<dbReference type="AlphaFoldDB" id="V4M7P5"/>
<dbReference type="InterPro" id="IPR036047">
    <property type="entry name" value="F-box-like_dom_sf"/>
</dbReference>
<dbReference type="InterPro" id="IPR053781">
    <property type="entry name" value="F-box_AtFBL13-like"/>
</dbReference>
<dbReference type="SUPFAM" id="SSF81383">
    <property type="entry name" value="F-box domain"/>
    <property type="match status" value="1"/>
</dbReference>
<dbReference type="PANTHER" id="PTHR31293:SF12">
    <property type="entry name" value="RNI-LIKE SUPERFAMILY PROTEIN"/>
    <property type="match status" value="1"/>
</dbReference>
<dbReference type="EMBL" id="KI517392">
    <property type="protein sequence ID" value="ESQ51022.1"/>
    <property type="molecule type" value="Genomic_DNA"/>
</dbReference>
<dbReference type="InterPro" id="IPR032675">
    <property type="entry name" value="LRR_dom_sf"/>
</dbReference>
<dbReference type="SMART" id="SM00579">
    <property type="entry name" value="FBD"/>
    <property type="match status" value="1"/>
</dbReference>
<organism evidence="2 3">
    <name type="scientific">Eutrema salsugineum</name>
    <name type="common">Saltwater cress</name>
    <name type="synonym">Sisymbrium salsugineum</name>
    <dbReference type="NCBI Taxonomy" id="72664"/>
    <lineage>
        <taxon>Eukaryota</taxon>
        <taxon>Viridiplantae</taxon>
        <taxon>Streptophyta</taxon>
        <taxon>Embryophyta</taxon>
        <taxon>Tracheophyta</taxon>
        <taxon>Spermatophyta</taxon>
        <taxon>Magnoliopsida</taxon>
        <taxon>eudicotyledons</taxon>
        <taxon>Gunneridae</taxon>
        <taxon>Pentapetalae</taxon>
        <taxon>rosids</taxon>
        <taxon>malvids</taxon>
        <taxon>Brassicales</taxon>
        <taxon>Brassicaceae</taxon>
        <taxon>Eutremeae</taxon>
        <taxon>Eutrema</taxon>
    </lineage>
</organism>
<protein>
    <recommendedName>
        <fullName evidence="1">FBD domain-containing protein</fullName>
    </recommendedName>
</protein>
<name>V4M7P5_EUTSA</name>
<dbReference type="InterPro" id="IPR055294">
    <property type="entry name" value="FBL60-like"/>
</dbReference>
<dbReference type="InterPro" id="IPR055411">
    <property type="entry name" value="LRR_FXL15/At3g58940/PEG3-like"/>
</dbReference>
<dbReference type="CDD" id="cd22160">
    <property type="entry name" value="F-box_AtFBL13-like"/>
    <property type="match status" value="1"/>
</dbReference>
<accession>V4M7P5</accession>
<evidence type="ECO:0000313" key="2">
    <source>
        <dbReference type="EMBL" id="ESQ51022.1"/>
    </source>
</evidence>
<dbReference type="Proteomes" id="UP000030689">
    <property type="component" value="Unassembled WGS sequence"/>
</dbReference>
<feature type="domain" description="FBD" evidence="1">
    <location>
        <begin position="359"/>
        <end position="429"/>
    </location>
</feature>
<sequence>MDSISSLPNEIICHIVSSLSAKEAAFTTVLSKRWLNLFTIIPNLHFSDWVEKPESFVGQLVALPDSSRVRKFTLLKRLGLFELADEHVHCCLCNVLKRGLMDLELNIERVSHNDIDKGKPFSLPFEIFTCQTLVTLKLGTSVVIYQLPENALLPALKTLILDKVRFYGLCGCAFQKLLSACPVLEELVIDSVDWEDWKWSRTVSSPTLQRLNINRTQHFYFDGSDFGSITFYTPKLVYLEYADFIPDEYPVVNFDSLVEAMLDLFMTVDHTWNVGFAGDDDPISSNPTNLLGLEESIPIFENLNRLSYTPNENDDGYCMRSLPFLLTKSPNLETLVLECSLHYDQHKPESVCKCMLGYSCLLSCPAKVLEITKYEGTKGELEQMKHFLGKFLELVKIRAGARDDEEKLRFTMDLLMFPRASVNCKIEVS</sequence>
<evidence type="ECO:0000259" key="1">
    <source>
        <dbReference type="SMART" id="SM00579"/>
    </source>
</evidence>
<dbReference type="KEGG" id="eus:EUTSA_v10023102mg"/>
<dbReference type="STRING" id="72664.V4M7P5"/>
<dbReference type="InterPro" id="IPR006566">
    <property type="entry name" value="FBD"/>
</dbReference>
<dbReference type="SUPFAM" id="SSF52047">
    <property type="entry name" value="RNI-like"/>
    <property type="match status" value="1"/>
</dbReference>
<proteinExistence type="predicted"/>
<dbReference type="PANTHER" id="PTHR31293">
    <property type="entry name" value="RNI-LIKE SUPERFAMILY PROTEIN"/>
    <property type="match status" value="1"/>
</dbReference>
<reference evidence="2 3" key="1">
    <citation type="journal article" date="2013" name="Front. Plant Sci.">
        <title>The Reference Genome of the Halophytic Plant Eutrema salsugineum.</title>
        <authorList>
            <person name="Yang R."/>
            <person name="Jarvis D.E."/>
            <person name="Chen H."/>
            <person name="Beilstein M.A."/>
            <person name="Grimwood J."/>
            <person name="Jenkins J."/>
            <person name="Shu S."/>
            <person name="Prochnik S."/>
            <person name="Xin M."/>
            <person name="Ma C."/>
            <person name="Schmutz J."/>
            <person name="Wing R.A."/>
            <person name="Mitchell-Olds T."/>
            <person name="Schumaker K.S."/>
            <person name="Wang X."/>
        </authorList>
    </citation>
    <scope>NUCLEOTIDE SEQUENCE [LARGE SCALE GENOMIC DNA]</scope>
</reference>
<dbReference type="Gramene" id="ESQ51022">
    <property type="protein sequence ID" value="ESQ51022"/>
    <property type="gene ID" value="EUTSA_v10023102mg"/>
</dbReference>
<keyword evidence="3" id="KW-1185">Reference proteome</keyword>
<dbReference type="Gene3D" id="3.80.10.10">
    <property type="entry name" value="Ribonuclease Inhibitor"/>
    <property type="match status" value="1"/>
</dbReference>
<dbReference type="Pfam" id="PF24758">
    <property type="entry name" value="LRR_At5g56370"/>
    <property type="match status" value="1"/>
</dbReference>
<gene>
    <name evidence="2" type="ORF">EUTSA_v10023102mg</name>
</gene>
<dbReference type="InterPro" id="IPR001810">
    <property type="entry name" value="F-box_dom"/>
</dbReference>
<evidence type="ECO:0000313" key="3">
    <source>
        <dbReference type="Proteomes" id="UP000030689"/>
    </source>
</evidence>
<dbReference type="Pfam" id="PF00646">
    <property type="entry name" value="F-box"/>
    <property type="match status" value="1"/>
</dbReference>